<gene>
    <name evidence="10" type="ORF">HJC23_004250</name>
</gene>
<feature type="transmembrane region" description="Helical" evidence="9">
    <location>
        <begin position="259"/>
        <end position="277"/>
    </location>
</feature>
<keyword evidence="6 9" id="KW-1133">Transmembrane helix</keyword>
<organism evidence="10 11">
    <name type="scientific">Cyclotella cryptica</name>
    <dbReference type="NCBI Taxonomy" id="29204"/>
    <lineage>
        <taxon>Eukaryota</taxon>
        <taxon>Sar</taxon>
        <taxon>Stramenopiles</taxon>
        <taxon>Ochrophyta</taxon>
        <taxon>Bacillariophyta</taxon>
        <taxon>Coscinodiscophyceae</taxon>
        <taxon>Thalassiosirophycidae</taxon>
        <taxon>Stephanodiscales</taxon>
        <taxon>Stephanodiscaceae</taxon>
        <taxon>Cyclotella</taxon>
    </lineage>
</organism>
<feature type="region of interest" description="Disordered" evidence="8">
    <location>
        <begin position="697"/>
        <end position="720"/>
    </location>
</feature>
<dbReference type="SUPFAM" id="SSF52540">
    <property type="entry name" value="P-loop containing nucleoside triphosphate hydrolases"/>
    <property type="match status" value="1"/>
</dbReference>
<proteinExistence type="predicted"/>
<evidence type="ECO:0000256" key="1">
    <source>
        <dbReference type="ARBA" id="ARBA00004429"/>
    </source>
</evidence>
<dbReference type="Proteomes" id="UP001516023">
    <property type="component" value="Unassembled WGS sequence"/>
</dbReference>
<keyword evidence="5 9" id="KW-0812">Transmembrane</keyword>
<dbReference type="Gene3D" id="1.20.1740.10">
    <property type="entry name" value="Amino acid/polyamine transporter I"/>
    <property type="match status" value="1"/>
</dbReference>
<name>A0ABD3Q8P3_9STRA</name>
<dbReference type="PRINTS" id="PR00449">
    <property type="entry name" value="RASTRNSFRMNG"/>
</dbReference>
<reference evidence="10 11" key="1">
    <citation type="journal article" date="2020" name="G3 (Bethesda)">
        <title>Improved Reference Genome for Cyclotella cryptica CCMP332, a Model for Cell Wall Morphogenesis, Salinity Adaptation, and Lipid Production in Diatoms (Bacillariophyta).</title>
        <authorList>
            <person name="Roberts W.R."/>
            <person name="Downey K.M."/>
            <person name="Ruck E.C."/>
            <person name="Traller J.C."/>
            <person name="Alverson A.J."/>
        </authorList>
    </citation>
    <scope>NUCLEOTIDE SEQUENCE [LARGE SCALE GENOMIC DNA]</scope>
    <source>
        <strain evidence="10 11">CCMP332</strain>
    </source>
</reference>
<dbReference type="SMART" id="SM00176">
    <property type="entry name" value="RAN"/>
    <property type="match status" value="1"/>
</dbReference>
<dbReference type="EMBL" id="JABMIG020000063">
    <property type="protein sequence ID" value="KAL3796453.1"/>
    <property type="molecule type" value="Genomic_DNA"/>
</dbReference>
<accession>A0ABD3Q8P3</accession>
<dbReference type="CDD" id="cd00154">
    <property type="entry name" value="Rab"/>
    <property type="match status" value="1"/>
</dbReference>
<dbReference type="SMART" id="SM00173">
    <property type="entry name" value="RAS"/>
    <property type="match status" value="1"/>
</dbReference>
<dbReference type="Pfam" id="PF03222">
    <property type="entry name" value="Trp_Tyr_perm"/>
    <property type="match status" value="1"/>
</dbReference>
<dbReference type="NCBIfam" id="TIGR00231">
    <property type="entry name" value="small_GTP"/>
    <property type="match status" value="1"/>
</dbReference>
<keyword evidence="4" id="KW-0997">Cell inner membrane</keyword>
<dbReference type="Pfam" id="PF00071">
    <property type="entry name" value="Ras"/>
    <property type="match status" value="1"/>
</dbReference>
<keyword evidence="2" id="KW-0813">Transport</keyword>
<dbReference type="GO" id="GO:0005886">
    <property type="term" value="C:plasma membrane"/>
    <property type="evidence" value="ECO:0007669"/>
    <property type="project" value="UniProtKB-SubCell"/>
</dbReference>
<feature type="transmembrane region" description="Helical" evidence="9">
    <location>
        <begin position="333"/>
        <end position="355"/>
    </location>
</feature>
<evidence type="ECO:0000313" key="11">
    <source>
        <dbReference type="Proteomes" id="UP001516023"/>
    </source>
</evidence>
<dbReference type="AlphaFoldDB" id="A0ABD3Q8P3"/>
<keyword evidence="3" id="KW-1003">Cell membrane</keyword>
<feature type="transmembrane region" description="Helical" evidence="9">
    <location>
        <begin position="386"/>
        <end position="407"/>
    </location>
</feature>
<dbReference type="PANTHER" id="PTHR32195:SF26">
    <property type="entry name" value="TRYPTOPHAN OR TYROSINE TRANSPORTER PROTEIN"/>
    <property type="match status" value="1"/>
</dbReference>
<evidence type="ECO:0000256" key="2">
    <source>
        <dbReference type="ARBA" id="ARBA00022448"/>
    </source>
</evidence>
<dbReference type="SMART" id="SM00174">
    <property type="entry name" value="RHO"/>
    <property type="match status" value="1"/>
</dbReference>
<evidence type="ECO:0000313" key="10">
    <source>
        <dbReference type="EMBL" id="KAL3796453.1"/>
    </source>
</evidence>
<feature type="transmembrane region" description="Helical" evidence="9">
    <location>
        <begin position="139"/>
        <end position="164"/>
    </location>
</feature>
<comment type="subcellular location">
    <subcellularLocation>
        <location evidence="1">Cell inner membrane</location>
        <topology evidence="1">Multi-pass membrane protein</topology>
    </subcellularLocation>
</comment>
<keyword evidence="7 9" id="KW-0472">Membrane</keyword>
<dbReference type="PANTHER" id="PTHR32195">
    <property type="entry name" value="OS07G0662800 PROTEIN"/>
    <property type="match status" value="1"/>
</dbReference>
<evidence type="ECO:0000256" key="3">
    <source>
        <dbReference type="ARBA" id="ARBA00022475"/>
    </source>
</evidence>
<feature type="transmembrane region" description="Helical" evidence="9">
    <location>
        <begin position="434"/>
        <end position="459"/>
    </location>
</feature>
<evidence type="ECO:0000256" key="9">
    <source>
        <dbReference type="SAM" id="Phobius"/>
    </source>
</evidence>
<feature type="transmembrane region" description="Helical" evidence="9">
    <location>
        <begin position="196"/>
        <end position="213"/>
    </location>
</feature>
<protein>
    <submittedName>
        <fullName evidence="10">Uncharacterized protein</fullName>
    </submittedName>
</protein>
<dbReference type="InterPro" id="IPR018227">
    <property type="entry name" value="Amino_acid_transport_2"/>
</dbReference>
<evidence type="ECO:0000256" key="4">
    <source>
        <dbReference type="ARBA" id="ARBA00022519"/>
    </source>
</evidence>
<dbReference type="InterPro" id="IPR005225">
    <property type="entry name" value="Small_GTP-bd"/>
</dbReference>
<dbReference type="PROSITE" id="PS51421">
    <property type="entry name" value="RAS"/>
    <property type="match status" value="1"/>
</dbReference>
<sequence length="720" mass="77502">MTKYCVVRQQQSTLPQQERSTMKCSHRVLKAKSIAASCVIIRLLSINGAVALQTGSILACPFRHNYYHGPWHQRHRPQSRLTINQRKRSQLRSNEQRIRNVDVEEGSVAGASLLFAGTAIGAGMLALPAETMAAGFIPTMFGLILCCVFTYVTSIIVLEAVWLVSCEETCDAKGNEGDGGGFLSIARKALGVPGEIITAVLFWFLLTAIIVAYTAEGGQLLSSVLKEFSSISIAPAVGSAVFASFFAVLAIYGTSKVDVINRVFVLGLVGSFLALIWTCFPQVEASNLLDRSDWTTVYPTVISIGILSFGAQNVVPTLFRYLNNNPDRTRQAVLYGALIPLVFYSIWEAVFIGLIDDSIATDMDKMNVITVLGETGGKFVNDFVEVFSICAIGSSMAGASVSLVDFFEDASKMLTSEVESTATTSTPESMKRRLVAAAIALGPPVLLASAFPDVFLIALEEAGLRRLIQQQQTASPASKGQLSAVQFPSLFRLKYTVGLIMLGDSGVGKTSLVARLTNPDRPLNHDISATMGIEFDTQMLDTPHGKVKAQIWDTAGQERFARVLLPTYFRKAKGVILVYDVTNAKSFESLGERWMTQLNDHANSDELAKLLVGNKCDLEASREVTKEKAEMFCAEFGMEHLETSAKSGENVLKAFERLITIVHERNLSTGKGKAGIKGINGGENVVSGGAGGQNGFKLDEGNARGEGATSVADGSGSCGC</sequence>
<dbReference type="Gene3D" id="3.40.50.300">
    <property type="entry name" value="P-loop containing nucleotide triphosphate hydrolases"/>
    <property type="match status" value="1"/>
</dbReference>
<dbReference type="FunFam" id="3.40.50.300:FF:001329">
    <property type="entry name" value="Small GTP-binding protein, putative"/>
    <property type="match status" value="1"/>
</dbReference>
<evidence type="ECO:0000256" key="8">
    <source>
        <dbReference type="SAM" id="MobiDB-lite"/>
    </source>
</evidence>
<dbReference type="SMART" id="SM00175">
    <property type="entry name" value="RAB"/>
    <property type="match status" value="1"/>
</dbReference>
<feature type="transmembrane region" description="Helical" evidence="9">
    <location>
        <begin position="233"/>
        <end position="252"/>
    </location>
</feature>
<dbReference type="InterPro" id="IPR027417">
    <property type="entry name" value="P-loop_NTPase"/>
</dbReference>
<feature type="transmembrane region" description="Helical" evidence="9">
    <location>
        <begin position="106"/>
        <end position="127"/>
    </location>
</feature>
<evidence type="ECO:0000256" key="6">
    <source>
        <dbReference type="ARBA" id="ARBA00022989"/>
    </source>
</evidence>
<dbReference type="InterPro" id="IPR001806">
    <property type="entry name" value="Small_GTPase"/>
</dbReference>
<keyword evidence="11" id="KW-1185">Reference proteome</keyword>
<dbReference type="PROSITE" id="PS51419">
    <property type="entry name" value="RAB"/>
    <property type="match status" value="1"/>
</dbReference>
<evidence type="ECO:0000256" key="5">
    <source>
        <dbReference type="ARBA" id="ARBA00022692"/>
    </source>
</evidence>
<feature type="transmembrane region" description="Helical" evidence="9">
    <location>
        <begin position="297"/>
        <end position="321"/>
    </location>
</feature>
<evidence type="ECO:0000256" key="7">
    <source>
        <dbReference type="ARBA" id="ARBA00023136"/>
    </source>
</evidence>
<comment type="caution">
    <text evidence="10">The sequence shown here is derived from an EMBL/GenBank/DDBJ whole genome shotgun (WGS) entry which is preliminary data.</text>
</comment>